<dbReference type="Pfam" id="PF12790">
    <property type="entry name" value="T6SS-SciN"/>
    <property type="match status" value="1"/>
</dbReference>
<gene>
    <name evidence="1" type="primary">tssJ</name>
    <name evidence="1" type="ORF">C8261_10245</name>
</gene>
<dbReference type="AlphaFoldDB" id="A0A2T4IET2"/>
<comment type="caution">
    <text evidence="1">The sequence shown here is derived from an EMBL/GenBank/DDBJ whole genome shotgun (WGS) entry which is preliminary data.</text>
</comment>
<sequence>MCKVAGGIVQCHPQNHNDYLNSISTVHSAKTDRPSAAGRSPARHALTCVAAALASLTISACSSTSAIQIAGAAMNAALETAGLKTPSSPTALRSQPITITTAADANTTDEGEPLSVVVRIYQLRSNSAFDNLGYAQVGNPDAEKALFGDALASAREITLLPGRTYQIDEQVTGDVTHIGIAALLRKPASQRWRLAVERRGKERSGLVIGVHACGLVAIDDKGKTTGAAECATSTALQGI</sequence>
<keyword evidence="1" id="KW-0449">Lipoprotein</keyword>
<evidence type="ECO:0000313" key="1">
    <source>
        <dbReference type="EMBL" id="PTD96290.1"/>
    </source>
</evidence>
<dbReference type="PANTHER" id="PTHR37625:SF4">
    <property type="entry name" value="OUTER MEMBRANE LIPOPROTEIN"/>
    <property type="match status" value="1"/>
</dbReference>
<dbReference type="PANTHER" id="PTHR37625">
    <property type="entry name" value="OUTER MEMBRANE LIPOPROTEIN-RELATED"/>
    <property type="match status" value="1"/>
</dbReference>
<dbReference type="EMBL" id="PZKC01000007">
    <property type="protein sequence ID" value="PTD96290.1"/>
    <property type="molecule type" value="Genomic_DNA"/>
</dbReference>
<keyword evidence="2" id="KW-1185">Reference proteome</keyword>
<name>A0A2T4IET2_9RHOO</name>
<dbReference type="NCBIfam" id="TIGR03352">
    <property type="entry name" value="VI_chp_3"/>
    <property type="match status" value="1"/>
</dbReference>
<evidence type="ECO:0000313" key="2">
    <source>
        <dbReference type="Proteomes" id="UP000241193"/>
    </source>
</evidence>
<protein>
    <submittedName>
        <fullName evidence="1">Type VI secretion system lipoprotein TssJ</fullName>
    </submittedName>
</protein>
<reference evidence="1 2" key="2">
    <citation type="submission" date="2018-04" db="EMBL/GenBank/DDBJ databases">
        <title>Thauera lacus sp. nov., isolated from an saline lake in Inner Mongolia, China.</title>
        <authorList>
            <person name="Liang Q.-Y."/>
        </authorList>
    </citation>
    <scope>NUCLEOTIDE SEQUENCE [LARGE SCALE GENOMIC DNA]</scope>
    <source>
        <strain evidence="1 2">D20</strain>
    </source>
</reference>
<dbReference type="InterPro" id="IPR017734">
    <property type="entry name" value="T6SS_SciN"/>
</dbReference>
<proteinExistence type="predicted"/>
<accession>A0A2T4IET2</accession>
<dbReference type="Proteomes" id="UP000241193">
    <property type="component" value="Unassembled WGS sequence"/>
</dbReference>
<dbReference type="Gene3D" id="2.60.40.4150">
    <property type="entry name" value="Type VI secretion system, lipoprotein SciN"/>
    <property type="match status" value="1"/>
</dbReference>
<reference evidence="1 2" key="1">
    <citation type="submission" date="2018-03" db="EMBL/GenBank/DDBJ databases">
        <authorList>
            <person name="Keele B.F."/>
        </authorList>
    </citation>
    <scope>NUCLEOTIDE SEQUENCE [LARGE SCALE GENOMIC DNA]</scope>
    <source>
        <strain evidence="1 2">D20</strain>
    </source>
</reference>
<dbReference type="InterPro" id="IPR038706">
    <property type="entry name" value="Type_VI_SciN-like_sf"/>
</dbReference>
<organism evidence="1 2">
    <name type="scientific">Pseudothauera lacus</name>
    <dbReference type="NCBI Taxonomy" id="2136175"/>
    <lineage>
        <taxon>Bacteria</taxon>
        <taxon>Pseudomonadati</taxon>
        <taxon>Pseudomonadota</taxon>
        <taxon>Betaproteobacteria</taxon>
        <taxon>Rhodocyclales</taxon>
        <taxon>Zoogloeaceae</taxon>
        <taxon>Pseudothauera</taxon>
    </lineage>
</organism>
<dbReference type="OrthoDB" id="8752321at2"/>